<sequence length="382" mass="44468">MVASWKAKEYISSTNIHTTLNALDSTLIRIAFGSCIVPTQFFLNTTTQTISFHSPIPIHASTSSPDCQKVPIYLVMIREESKELDILDSWFAGHFSYSKKKPTYFDDNSVDLKRTRMTDSPMLNYPHYRHDSGLQFSNPFMSLLPPRSPAPSELPTISSRPIQPIAPATTTPITPIVTTDVPDPFVNIPHHPIVQFENDLITMTQHWTDQENIRGRRLVQFYKTQIENTIWVRFNTYCTKAPDDPADFVISCIYWEQKEDYYLTSVDCVSLMEFLIGVMFTTQEKNRVRRTLQRFRPETVCKNLEYTQSFFRLIMGYAKPKPRKVEKDIKVYRWRDLKEILERIVHRFTPSHGSILSIITDVREEVEREEESGDDYNEEDEG</sequence>
<gene>
    <name evidence="2" type="ORF">CU098_001149</name>
</gene>
<dbReference type="InterPro" id="IPR055509">
    <property type="entry name" value="DUF7082"/>
</dbReference>
<comment type="caution">
    <text evidence="2">The sequence shown here is derived from an EMBL/GenBank/DDBJ whole genome shotgun (WGS) entry which is preliminary data.</text>
</comment>
<dbReference type="Pfam" id="PF23305">
    <property type="entry name" value="DUF7082"/>
    <property type="match status" value="1"/>
</dbReference>
<evidence type="ECO:0000313" key="3">
    <source>
        <dbReference type="Proteomes" id="UP000253551"/>
    </source>
</evidence>
<proteinExistence type="predicted"/>
<accession>A0A367ILM0</accession>
<keyword evidence="3" id="KW-1185">Reference proteome</keyword>
<dbReference type="PANTHER" id="PTHR39463">
    <property type="entry name" value="MEDUSA"/>
    <property type="match status" value="1"/>
</dbReference>
<evidence type="ECO:0000313" key="2">
    <source>
        <dbReference type="EMBL" id="RCH78577.1"/>
    </source>
</evidence>
<reference evidence="2 3" key="1">
    <citation type="journal article" date="2018" name="G3 (Bethesda)">
        <title>Phylogenetic and Phylogenomic Definition of Rhizopus Species.</title>
        <authorList>
            <person name="Gryganskyi A.P."/>
            <person name="Golan J."/>
            <person name="Dolatabadi S."/>
            <person name="Mondo S."/>
            <person name="Robb S."/>
            <person name="Idnurm A."/>
            <person name="Muszewska A."/>
            <person name="Steczkiewicz K."/>
            <person name="Masonjones S."/>
            <person name="Liao H.L."/>
            <person name="Gajdeczka M.T."/>
            <person name="Anike F."/>
            <person name="Vuek A."/>
            <person name="Anishchenko I.M."/>
            <person name="Voigt K."/>
            <person name="de Hoog G.S."/>
            <person name="Smith M.E."/>
            <person name="Heitman J."/>
            <person name="Vilgalys R."/>
            <person name="Stajich J.E."/>
        </authorList>
    </citation>
    <scope>NUCLEOTIDE SEQUENCE [LARGE SCALE GENOMIC DNA]</scope>
    <source>
        <strain evidence="2 3">LSU 92-RS-03</strain>
    </source>
</reference>
<name>A0A367ILM0_RHIST</name>
<dbReference type="GO" id="GO:0005634">
    <property type="term" value="C:nucleus"/>
    <property type="evidence" value="ECO:0007669"/>
    <property type="project" value="TreeGrafter"/>
</dbReference>
<dbReference type="PANTHER" id="PTHR39463:SF1">
    <property type="entry name" value="MEDUSA"/>
    <property type="match status" value="1"/>
</dbReference>
<protein>
    <recommendedName>
        <fullName evidence="1">DUF7082 domain-containing protein</fullName>
    </recommendedName>
</protein>
<dbReference type="OrthoDB" id="1751210at2759"/>
<evidence type="ECO:0000259" key="1">
    <source>
        <dbReference type="Pfam" id="PF23305"/>
    </source>
</evidence>
<dbReference type="Proteomes" id="UP000253551">
    <property type="component" value="Unassembled WGS sequence"/>
</dbReference>
<feature type="domain" description="DUF7082" evidence="1">
    <location>
        <begin position="194"/>
        <end position="345"/>
    </location>
</feature>
<dbReference type="EMBL" id="PJQM01007133">
    <property type="protein sequence ID" value="RCH78577.1"/>
    <property type="molecule type" value="Genomic_DNA"/>
</dbReference>
<organism evidence="2 3">
    <name type="scientific">Rhizopus stolonifer</name>
    <name type="common">Rhizopus nigricans</name>
    <dbReference type="NCBI Taxonomy" id="4846"/>
    <lineage>
        <taxon>Eukaryota</taxon>
        <taxon>Fungi</taxon>
        <taxon>Fungi incertae sedis</taxon>
        <taxon>Mucoromycota</taxon>
        <taxon>Mucoromycotina</taxon>
        <taxon>Mucoromycetes</taxon>
        <taxon>Mucorales</taxon>
        <taxon>Mucorineae</taxon>
        <taxon>Rhizopodaceae</taxon>
        <taxon>Rhizopus</taxon>
    </lineage>
</organism>
<dbReference type="AlphaFoldDB" id="A0A367ILM0"/>
<dbReference type="STRING" id="4846.A0A367ILM0"/>